<feature type="domain" description="VQ" evidence="1">
    <location>
        <begin position="43"/>
        <end position="66"/>
    </location>
</feature>
<keyword evidence="3" id="KW-1185">Reference proteome</keyword>
<dbReference type="InterPro" id="IPR008889">
    <property type="entry name" value="VQ"/>
</dbReference>
<dbReference type="Pfam" id="PF05678">
    <property type="entry name" value="VQ"/>
    <property type="match status" value="1"/>
</dbReference>
<protein>
    <recommendedName>
        <fullName evidence="1">VQ domain-containing protein</fullName>
    </recommendedName>
</protein>
<dbReference type="OrthoDB" id="1726347at2759"/>
<dbReference type="AlphaFoldDB" id="A0A8S0R296"/>
<evidence type="ECO:0000313" key="3">
    <source>
        <dbReference type="Proteomes" id="UP000594638"/>
    </source>
</evidence>
<dbReference type="PANTHER" id="PTHR33179">
    <property type="entry name" value="VQ MOTIF-CONTAINING PROTEIN"/>
    <property type="match status" value="1"/>
</dbReference>
<dbReference type="Gramene" id="OE9A026895T1">
    <property type="protein sequence ID" value="OE9A026895C1"/>
    <property type="gene ID" value="OE9A026895"/>
</dbReference>
<organism evidence="2 3">
    <name type="scientific">Olea europaea subsp. europaea</name>
    <dbReference type="NCBI Taxonomy" id="158383"/>
    <lineage>
        <taxon>Eukaryota</taxon>
        <taxon>Viridiplantae</taxon>
        <taxon>Streptophyta</taxon>
        <taxon>Embryophyta</taxon>
        <taxon>Tracheophyta</taxon>
        <taxon>Spermatophyta</taxon>
        <taxon>Magnoliopsida</taxon>
        <taxon>eudicotyledons</taxon>
        <taxon>Gunneridae</taxon>
        <taxon>Pentapetalae</taxon>
        <taxon>asterids</taxon>
        <taxon>lamiids</taxon>
        <taxon>Lamiales</taxon>
        <taxon>Oleaceae</taxon>
        <taxon>Oleeae</taxon>
        <taxon>Olea</taxon>
    </lineage>
</organism>
<accession>A0A8S0R296</accession>
<reference evidence="2 3" key="1">
    <citation type="submission" date="2019-12" db="EMBL/GenBank/DDBJ databases">
        <authorList>
            <person name="Alioto T."/>
            <person name="Alioto T."/>
            <person name="Gomez Garrido J."/>
        </authorList>
    </citation>
    <scope>NUCLEOTIDE SEQUENCE [LARGE SCALE GENOMIC DNA]</scope>
</reference>
<dbReference type="EMBL" id="CACTIH010002042">
    <property type="protein sequence ID" value="CAA2972206.1"/>
    <property type="molecule type" value="Genomic_DNA"/>
</dbReference>
<dbReference type="Proteomes" id="UP000594638">
    <property type="component" value="Unassembled WGS sequence"/>
</dbReference>
<evidence type="ECO:0000259" key="1">
    <source>
        <dbReference type="Pfam" id="PF05678"/>
    </source>
</evidence>
<sequence>MERSYNSVSTENSYSSLRIDVIPKLGNNDKPIRKRSKASKKTPTTLLNANTTNFRAVVQQFTGCRSARPYKGPINLNFAVPTQHNDFNETSTISLRGYDYYTQKTHEQHQNYQEKLEDEKFQEDQAGFFSHNTNLFSDDAFVSTFRSPASEELTLDDFDIDNILSQDLPEDYYSAGTRINDDFWGH</sequence>
<dbReference type="InterPro" id="IPR039609">
    <property type="entry name" value="VQ_15/22"/>
</dbReference>
<proteinExistence type="predicted"/>
<dbReference type="PANTHER" id="PTHR33179:SF30">
    <property type="entry name" value="VQ DOMAIN-CONTAINING PROTEIN"/>
    <property type="match status" value="1"/>
</dbReference>
<gene>
    <name evidence="2" type="ORF">OLEA9_A026895</name>
</gene>
<comment type="caution">
    <text evidence="2">The sequence shown here is derived from an EMBL/GenBank/DDBJ whole genome shotgun (WGS) entry which is preliminary data.</text>
</comment>
<evidence type="ECO:0000313" key="2">
    <source>
        <dbReference type="EMBL" id="CAA2972206.1"/>
    </source>
</evidence>
<name>A0A8S0R296_OLEEU</name>